<dbReference type="Proteomes" id="UP001296967">
    <property type="component" value="Unassembled WGS sequence"/>
</dbReference>
<dbReference type="Pfam" id="PF11740">
    <property type="entry name" value="KfrA_N"/>
    <property type="match status" value="1"/>
</dbReference>
<proteinExistence type="predicted"/>
<dbReference type="InterPro" id="IPR021104">
    <property type="entry name" value="KfrA_DNA-bd_N"/>
</dbReference>
<organism evidence="4 5">
    <name type="scientific">Halochromatium salexigens</name>
    <name type="common">Chromatium salexigens</name>
    <dbReference type="NCBI Taxonomy" id="49447"/>
    <lineage>
        <taxon>Bacteria</taxon>
        <taxon>Pseudomonadati</taxon>
        <taxon>Pseudomonadota</taxon>
        <taxon>Gammaproteobacteria</taxon>
        <taxon>Chromatiales</taxon>
        <taxon>Chromatiaceae</taxon>
        <taxon>Halochromatium</taxon>
    </lineage>
</organism>
<feature type="region of interest" description="Disordered" evidence="2">
    <location>
        <begin position="191"/>
        <end position="216"/>
    </location>
</feature>
<keyword evidence="5" id="KW-1185">Reference proteome</keyword>
<reference evidence="4" key="2">
    <citation type="journal article" date="2020" name="Microorganisms">
        <title>Osmotic Adaptation and Compatible Solute Biosynthesis of Phototrophic Bacteria as Revealed from Genome Analyses.</title>
        <authorList>
            <person name="Imhoff J.F."/>
            <person name="Rahn T."/>
            <person name="Kunzel S."/>
            <person name="Keller A."/>
            <person name="Neulinger S.C."/>
        </authorList>
    </citation>
    <scope>NUCLEOTIDE SEQUENCE</scope>
    <source>
        <strain evidence="4">DSM 4395</strain>
    </source>
</reference>
<sequence length="216" mass="24036">MARPGITEAQVFEAAETLTASGQTVSPSAIRTLLGTGSYTTISTHLATWRETQSATGTGTDGPEMPEPVERAARMFWGSAWKSAQQSLQSDRDALESARRDMVRERQEMSAEIARLENETTRLLEAEQQHRSAREQAEQKRHDAEEAIQHLRVDNARLEERANAAEARASSMQTEFDKLYERFQELSNKIVPVKPARPRRKATGKSPAPSGDEVAD</sequence>
<comment type="caution">
    <text evidence="4">The sequence shown here is derived from an EMBL/GenBank/DDBJ whole genome shotgun (WGS) entry which is preliminary data.</text>
</comment>
<dbReference type="EMBL" id="NHSF01000034">
    <property type="protein sequence ID" value="MBK5929972.1"/>
    <property type="molecule type" value="Genomic_DNA"/>
</dbReference>
<evidence type="ECO:0000256" key="2">
    <source>
        <dbReference type="SAM" id="MobiDB-lite"/>
    </source>
</evidence>
<evidence type="ECO:0000256" key="1">
    <source>
        <dbReference type="SAM" id="Coils"/>
    </source>
</evidence>
<gene>
    <name evidence="4" type="ORF">CCR82_05380</name>
</gene>
<accession>A0AAJ0XFR8</accession>
<feature type="coiled-coil region" evidence="1">
    <location>
        <begin position="88"/>
        <end position="189"/>
    </location>
</feature>
<feature type="domain" description="KfrA N-terminal DNA-binding" evidence="3">
    <location>
        <begin position="7"/>
        <end position="119"/>
    </location>
</feature>
<keyword evidence="1" id="KW-0175">Coiled coil</keyword>
<name>A0AAJ0XFR8_HALSE</name>
<evidence type="ECO:0000313" key="5">
    <source>
        <dbReference type="Proteomes" id="UP001296967"/>
    </source>
</evidence>
<evidence type="ECO:0000313" key="4">
    <source>
        <dbReference type="EMBL" id="MBK5929972.1"/>
    </source>
</evidence>
<dbReference type="AlphaFoldDB" id="A0AAJ0XFR8"/>
<reference evidence="4" key="1">
    <citation type="submission" date="2017-05" db="EMBL/GenBank/DDBJ databases">
        <authorList>
            <person name="Imhoff J.F."/>
            <person name="Rahn T."/>
            <person name="Kuenzel S."/>
            <person name="Neulinger S.C."/>
        </authorList>
    </citation>
    <scope>NUCLEOTIDE SEQUENCE</scope>
    <source>
        <strain evidence="4">DSM 4395</strain>
    </source>
</reference>
<protein>
    <recommendedName>
        <fullName evidence="3">KfrA N-terminal DNA-binding domain-containing protein</fullName>
    </recommendedName>
</protein>
<evidence type="ECO:0000259" key="3">
    <source>
        <dbReference type="Pfam" id="PF11740"/>
    </source>
</evidence>